<dbReference type="PANTHER" id="PTHR10742">
    <property type="entry name" value="FLAVIN MONOAMINE OXIDASE"/>
    <property type="match status" value="1"/>
</dbReference>
<sequence length="481" mass="55594">MSNEPKILIIGAGAAGIAAASRLLQRGFKNVTILEAKDRIGGRIHTVEFGKNVIELGAQWCHGEKNNIVYDLASPHNLLESSKNIHDHSRHIFVDANGEVIPQNETKEIKRIYYKILDDASNTAHEPKTNFGDYFTNQFHKEIKHNTLISEHRAEKILDWMHKYENSIDCCDTWFELSATRLKEYWECDGDPLLNWKTLGYNKIFDLLTNNYPDPKKRLPVLEKILFNKEVSQIDYSYDDKIIVTTSDKTNYIVDSVIFTGSLGVLKENHQNIFHPSLSLNKIKAIENFNIGVADKIFLEFPNQWWPEKTGAICIMWSEEQKQQFLETYGQSRYWMTSLFLFFAVDYQPQILSGWLVGPAAKHVESLSDEEIVSEFYFMLKKCLGHIYDIPEPTKIKRSKWFSDKHIRGSYSYRSLKTEESDVQAKDLSDPIKKSHGKPVVLFAGEATHEHYFSTVHGAIETGFREANRLIEYYKCLKPHL</sequence>
<feature type="domain" description="Amine oxidase" evidence="1">
    <location>
        <begin position="15"/>
        <end position="101"/>
    </location>
</feature>
<dbReference type="InterPro" id="IPR036188">
    <property type="entry name" value="FAD/NAD-bd_sf"/>
</dbReference>
<dbReference type="PANTHER" id="PTHR10742:SF398">
    <property type="entry name" value="AMINE OXIDASE DOMAIN-CONTAINING PROTEIN-RELATED"/>
    <property type="match status" value="1"/>
</dbReference>
<name>A0ABD2XIU5_9HYME</name>
<comment type="caution">
    <text evidence="2">The sequence shown here is derived from an EMBL/GenBank/DDBJ whole genome shotgun (WGS) entry which is preliminary data.</text>
</comment>
<dbReference type="Proteomes" id="UP001627154">
    <property type="component" value="Unassembled WGS sequence"/>
</dbReference>
<dbReference type="AlphaFoldDB" id="A0ABD2XIU5"/>
<evidence type="ECO:0000259" key="1">
    <source>
        <dbReference type="Pfam" id="PF01593"/>
    </source>
</evidence>
<dbReference type="InterPro" id="IPR050281">
    <property type="entry name" value="Flavin_monoamine_oxidase"/>
</dbReference>
<dbReference type="Pfam" id="PF01593">
    <property type="entry name" value="Amino_oxidase"/>
    <property type="match status" value="2"/>
</dbReference>
<reference evidence="2 3" key="1">
    <citation type="journal article" date="2024" name="bioRxiv">
        <title>A reference genome for Trichogramma kaykai: A tiny desert-dwelling parasitoid wasp with competing sex-ratio distorters.</title>
        <authorList>
            <person name="Culotta J."/>
            <person name="Lindsey A.R."/>
        </authorList>
    </citation>
    <scope>NUCLEOTIDE SEQUENCE [LARGE SCALE GENOMIC DNA]</scope>
    <source>
        <strain evidence="2 3">KSX58</strain>
    </source>
</reference>
<dbReference type="SUPFAM" id="SSF51905">
    <property type="entry name" value="FAD/NAD(P)-binding domain"/>
    <property type="match status" value="1"/>
</dbReference>
<evidence type="ECO:0000313" key="2">
    <source>
        <dbReference type="EMBL" id="KAL3405151.1"/>
    </source>
</evidence>
<dbReference type="SUPFAM" id="SSF54373">
    <property type="entry name" value="FAD-linked reductases, C-terminal domain"/>
    <property type="match status" value="1"/>
</dbReference>
<gene>
    <name evidence="2" type="ORF">TKK_002197</name>
</gene>
<feature type="domain" description="Amine oxidase" evidence="1">
    <location>
        <begin position="224"/>
        <end position="471"/>
    </location>
</feature>
<dbReference type="InterPro" id="IPR002937">
    <property type="entry name" value="Amino_oxidase"/>
</dbReference>
<accession>A0ABD2XIU5</accession>
<proteinExistence type="predicted"/>
<dbReference type="Gene3D" id="3.90.660.10">
    <property type="match status" value="1"/>
</dbReference>
<evidence type="ECO:0000313" key="3">
    <source>
        <dbReference type="Proteomes" id="UP001627154"/>
    </source>
</evidence>
<dbReference type="PRINTS" id="PR00419">
    <property type="entry name" value="ADXRDTASE"/>
</dbReference>
<protein>
    <recommendedName>
        <fullName evidence="1">Amine oxidase domain-containing protein</fullName>
    </recommendedName>
</protein>
<organism evidence="2 3">
    <name type="scientific">Trichogramma kaykai</name>
    <dbReference type="NCBI Taxonomy" id="54128"/>
    <lineage>
        <taxon>Eukaryota</taxon>
        <taxon>Metazoa</taxon>
        <taxon>Ecdysozoa</taxon>
        <taxon>Arthropoda</taxon>
        <taxon>Hexapoda</taxon>
        <taxon>Insecta</taxon>
        <taxon>Pterygota</taxon>
        <taxon>Neoptera</taxon>
        <taxon>Endopterygota</taxon>
        <taxon>Hymenoptera</taxon>
        <taxon>Apocrita</taxon>
        <taxon>Proctotrupomorpha</taxon>
        <taxon>Chalcidoidea</taxon>
        <taxon>Trichogrammatidae</taxon>
        <taxon>Trichogramma</taxon>
    </lineage>
</organism>
<dbReference type="EMBL" id="JBJJXI010000021">
    <property type="protein sequence ID" value="KAL3405151.1"/>
    <property type="molecule type" value="Genomic_DNA"/>
</dbReference>
<dbReference type="Gene3D" id="3.50.50.60">
    <property type="entry name" value="FAD/NAD(P)-binding domain"/>
    <property type="match status" value="1"/>
</dbReference>
<keyword evidence="3" id="KW-1185">Reference proteome</keyword>